<dbReference type="OrthoDB" id="438211at2759"/>
<keyword evidence="8" id="KW-1185">Reference proteome</keyword>
<dbReference type="InterPro" id="IPR018499">
    <property type="entry name" value="Tetraspanin/Peripherin"/>
</dbReference>
<evidence type="ECO:0000313" key="8">
    <source>
        <dbReference type="Proteomes" id="UP000288716"/>
    </source>
</evidence>
<keyword evidence="5 6" id="KW-0472">Membrane</keyword>
<accession>A0A443SRS1</accession>
<protein>
    <recommendedName>
        <fullName evidence="6">Tetraspanin</fullName>
    </recommendedName>
</protein>
<dbReference type="PIRSF" id="PIRSF002419">
    <property type="entry name" value="Tetraspanin"/>
    <property type="match status" value="1"/>
</dbReference>
<evidence type="ECO:0000256" key="1">
    <source>
        <dbReference type="ARBA" id="ARBA00004141"/>
    </source>
</evidence>
<keyword evidence="4 6" id="KW-1133">Transmembrane helix</keyword>
<dbReference type="Proteomes" id="UP000288716">
    <property type="component" value="Unassembled WGS sequence"/>
</dbReference>
<dbReference type="PANTHER" id="PTHR19282:SF527">
    <property type="entry name" value="TETRASPANIN"/>
    <property type="match status" value="1"/>
</dbReference>
<dbReference type="InterPro" id="IPR008952">
    <property type="entry name" value="Tetraspanin_EC2_sf"/>
</dbReference>
<organism evidence="7 8">
    <name type="scientific">Leptotrombidium deliense</name>
    <dbReference type="NCBI Taxonomy" id="299467"/>
    <lineage>
        <taxon>Eukaryota</taxon>
        <taxon>Metazoa</taxon>
        <taxon>Ecdysozoa</taxon>
        <taxon>Arthropoda</taxon>
        <taxon>Chelicerata</taxon>
        <taxon>Arachnida</taxon>
        <taxon>Acari</taxon>
        <taxon>Acariformes</taxon>
        <taxon>Trombidiformes</taxon>
        <taxon>Prostigmata</taxon>
        <taxon>Anystina</taxon>
        <taxon>Parasitengona</taxon>
        <taxon>Trombiculoidea</taxon>
        <taxon>Trombiculidae</taxon>
        <taxon>Leptotrombidium</taxon>
    </lineage>
</organism>
<dbReference type="InterPro" id="IPR000301">
    <property type="entry name" value="Tetraspanin_animals"/>
</dbReference>
<evidence type="ECO:0000256" key="5">
    <source>
        <dbReference type="ARBA" id="ARBA00023136"/>
    </source>
</evidence>
<comment type="similarity">
    <text evidence="2 6">Belongs to the tetraspanin (TM4SF) family.</text>
</comment>
<feature type="transmembrane region" description="Helical" evidence="6">
    <location>
        <begin position="224"/>
        <end position="251"/>
    </location>
</feature>
<dbReference type="CDD" id="cd03127">
    <property type="entry name" value="tetraspanin_LEL"/>
    <property type="match status" value="1"/>
</dbReference>
<dbReference type="AlphaFoldDB" id="A0A443SRS1"/>
<feature type="transmembrane region" description="Helical" evidence="6">
    <location>
        <begin position="47"/>
        <end position="71"/>
    </location>
</feature>
<dbReference type="SUPFAM" id="SSF48652">
    <property type="entry name" value="Tetraspanin"/>
    <property type="match status" value="1"/>
</dbReference>
<dbReference type="VEuPathDB" id="VectorBase:LDEU001833"/>
<gene>
    <name evidence="7" type="ORF">B4U80_10350</name>
</gene>
<proteinExistence type="inferred from homology"/>
<dbReference type="PRINTS" id="PR00259">
    <property type="entry name" value="TMFOUR"/>
</dbReference>
<dbReference type="Gene3D" id="1.10.1450.10">
    <property type="entry name" value="Tetraspanin"/>
    <property type="match status" value="1"/>
</dbReference>
<sequence length="252" mass="27764">MAEGFGKGVKFAMFLANGLIFIGGIVVFAIGVWTLSDKSFMERLLGTNLYIASASILIGAGIIVSVISFLGTIGAYKEIKCILIAYFVILFMLFVVMLVGGILGYVFRGEVDDRMHSEMVTTIKLYKNDTAITDAWDAVQKNFNCCGIIANRGKGNTEKSYGIWETNWYFNKGGNSPRVPESCCKNPHDENSRRTCQRGQINSKEFHMDSCYEKMKDFVKGHALLIAGIAIGIACVLIIGMILACALFLMIQ</sequence>
<comment type="subcellular location">
    <subcellularLocation>
        <location evidence="1 6">Membrane</location>
        <topology evidence="1 6">Multi-pass membrane protein</topology>
    </subcellularLocation>
</comment>
<dbReference type="STRING" id="299467.A0A443SRS1"/>
<dbReference type="GO" id="GO:0005886">
    <property type="term" value="C:plasma membrane"/>
    <property type="evidence" value="ECO:0007669"/>
    <property type="project" value="TreeGrafter"/>
</dbReference>
<comment type="caution">
    <text evidence="7">The sequence shown here is derived from an EMBL/GenBank/DDBJ whole genome shotgun (WGS) entry which is preliminary data.</text>
</comment>
<feature type="transmembrane region" description="Helical" evidence="6">
    <location>
        <begin position="12"/>
        <end position="35"/>
    </location>
</feature>
<evidence type="ECO:0000313" key="7">
    <source>
        <dbReference type="EMBL" id="RWS30207.1"/>
    </source>
</evidence>
<dbReference type="PANTHER" id="PTHR19282">
    <property type="entry name" value="TETRASPANIN"/>
    <property type="match status" value="1"/>
</dbReference>
<evidence type="ECO:0000256" key="2">
    <source>
        <dbReference type="ARBA" id="ARBA00006840"/>
    </source>
</evidence>
<dbReference type="EMBL" id="NCKV01000595">
    <property type="protein sequence ID" value="RWS30207.1"/>
    <property type="molecule type" value="Genomic_DNA"/>
</dbReference>
<dbReference type="Pfam" id="PF00335">
    <property type="entry name" value="Tetraspanin"/>
    <property type="match status" value="1"/>
</dbReference>
<name>A0A443SRS1_9ACAR</name>
<evidence type="ECO:0000256" key="3">
    <source>
        <dbReference type="ARBA" id="ARBA00022692"/>
    </source>
</evidence>
<keyword evidence="3 6" id="KW-0812">Transmembrane</keyword>
<evidence type="ECO:0000256" key="4">
    <source>
        <dbReference type="ARBA" id="ARBA00022989"/>
    </source>
</evidence>
<feature type="transmembrane region" description="Helical" evidence="6">
    <location>
        <begin position="83"/>
        <end position="107"/>
    </location>
</feature>
<evidence type="ECO:0000256" key="6">
    <source>
        <dbReference type="RuleBase" id="RU361218"/>
    </source>
</evidence>
<reference evidence="7 8" key="1">
    <citation type="journal article" date="2018" name="Gigascience">
        <title>Genomes of trombidid mites reveal novel predicted allergens and laterally-transferred genes associated with secondary metabolism.</title>
        <authorList>
            <person name="Dong X."/>
            <person name="Chaisiri K."/>
            <person name="Xia D."/>
            <person name="Armstrong S.D."/>
            <person name="Fang Y."/>
            <person name="Donnelly M.J."/>
            <person name="Kadowaki T."/>
            <person name="McGarry J.W."/>
            <person name="Darby A.C."/>
            <person name="Makepeace B.L."/>
        </authorList>
    </citation>
    <scope>NUCLEOTIDE SEQUENCE [LARGE SCALE GENOMIC DNA]</scope>
    <source>
        <strain evidence="7">UoL-UT</strain>
    </source>
</reference>